<reference evidence="1" key="1">
    <citation type="submission" date="2021-03" db="EMBL/GenBank/DDBJ databases">
        <authorList>
            <person name="Tran Van P."/>
        </authorList>
    </citation>
    <scope>NUCLEOTIDE SEQUENCE</scope>
</reference>
<proteinExistence type="predicted"/>
<gene>
    <name evidence="1" type="ORF">TPAB3V08_LOCUS9851</name>
</gene>
<dbReference type="EMBL" id="CAJPIN010023051">
    <property type="protein sequence ID" value="CAG2062903.1"/>
    <property type="molecule type" value="Genomic_DNA"/>
</dbReference>
<name>A0ABN7PBT6_TIMPD</name>
<comment type="caution">
    <text evidence="1">The sequence shown here is derived from an EMBL/GenBank/DDBJ whole genome shotgun (WGS) entry which is preliminary data.</text>
</comment>
<dbReference type="Proteomes" id="UP001153148">
    <property type="component" value="Unassembled WGS sequence"/>
</dbReference>
<protein>
    <submittedName>
        <fullName evidence="1">Uncharacterized protein</fullName>
    </submittedName>
</protein>
<evidence type="ECO:0000313" key="2">
    <source>
        <dbReference type="Proteomes" id="UP001153148"/>
    </source>
</evidence>
<evidence type="ECO:0000313" key="1">
    <source>
        <dbReference type="EMBL" id="CAG2062903.1"/>
    </source>
</evidence>
<accession>A0ABN7PBT6</accession>
<sequence>MVSRYGGRKPESTVHCFMPHCAHPPPQHHQQHPPPPLSQFRIISANTGSNILLGLLRSTSRRVGCLKPCMVICIGVREVEGITPAIH</sequence>
<organism evidence="1 2">
    <name type="scientific">Timema podura</name>
    <name type="common">Walking stick</name>
    <dbReference type="NCBI Taxonomy" id="61482"/>
    <lineage>
        <taxon>Eukaryota</taxon>
        <taxon>Metazoa</taxon>
        <taxon>Ecdysozoa</taxon>
        <taxon>Arthropoda</taxon>
        <taxon>Hexapoda</taxon>
        <taxon>Insecta</taxon>
        <taxon>Pterygota</taxon>
        <taxon>Neoptera</taxon>
        <taxon>Polyneoptera</taxon>
        <taxon>Phasmatodea</taxon>
        <taxon>Timematodea</taxon>
        <taxon>Timematoidea</taxon>
        <taxon>Timematidae</taxon>
        <taxon>Timema</taxon>
    </lineage>
</organism>
<keyword evidence="2" id="KW-1185">Reference proteome</keyword>